<comment type="caution">
    <text evidence="1">The sequence shown here is derived from an EMBL/GenBank/DDBJ whole genome shotgun (WGS) entry which is preliminary data.</text>
</comment>
<dbReference type="AlphaFoldDB" id="A0A4V3JQ54"/>
<evidence type="ECO:0000313" key="2">
    <source>
        <dbReference type="Proteomes" id="UP000297609"/>
    </source>
</evidence>
<name>A0A4V3JQ54_9LEPT</name>
<proteinExistence type="predicted"/>
<dbReference type="OrthoDB" id="342405at2"/>
<sequence length="175" mass="20156">MTLSQSLFCFLCVPTLLWSETSGFSTLYTEFKKGNYSLVSKQSLQYLNGREPEKDPRIFFLYVSTEENWSQLKSKVGKEVSPNFRSTPHYWNAIYLFMERALVFGESDILVEWGKEFQKSGKQSPKYNDALLLYGFGLMDLKNDSEAKKIFSEIESNSPSKHIVSQLEELKSVGK</sequence>
<organism evidence="1 2">
    <name type="scientific">Leptospira kemamanensis</name>
    <dbReference type="NCBI Taxonomy" id="2484942"/>
    <lineage>
        <taxon>Bacteria</taxon>
        <taxon>Pseudomonadati</taxon>
        <taxon>Spirochaetota</taxon>
        <taxon>Spirochaetia</taxon>
        <taxon>Leptospirales</taxon>
        <taxon>Leptospiraceae</taxon>
        <taxon>Leptospira</taxon>
    </lineage>
</organism>
<reference evidence="1" key="1">
    <citation type="journal article" date="2019" name="PLoS Negl. Trop. Dis.">
        <title>Revisiting the worldwide diversity of Leptospira species in the environment.</title>
        <authorList>
            <person name="Vincent A.T."/>
            <person name="Schiettekatte O."/>
            <person name="Bourhy P."/>
            <person name="Veyrier F.J."/>
            <person name="Picardeau M."/>
        </authorList>
    </citation>
    <scope>NUCLEOTIDE SEQUENCE [LARGE SCALE GENOMIC DNA]</scope>
    <source>
        <strain evidence="1">201702454</strain>
    </source>
</reference>
<evidence type="ECO:0000313" key="1">
    <source>
        <dbReference type="EMBL" id="TGL52399.1"/>
    </source>
</evidence>
<dbReference type="EMBL" id="RQGG01000029">
    <property type="protein sequence ID" value="TGL52399.1"/>
    <property type="molecule type" value="Genomic_DNA"/>
</dbReference>
<protein>
    <recommendedName>
        <fullName evidence="3">Tetratricopeptide repeat protein</fullName>
    </recommendedName>
</protein>
<evidence type="ECO:0008006" key="3">
    <source>
        <dbReference type="Google" id="ProtNLM"/>
    </source>
</evidence>
<dbReference type="Proteomes" id="UP000297609">
    <property type="component" value="Unassembled WGS sequence"/>
</dbReference>
<accession>A0A4V3JQ54</accession>
<gene>
    <name evidence="1" type="ORF">EHQ59_10040</name>
</gene>
<keyword evidence="2" id="KW-1185">Reference proteome</keyword>